<organism evidence="2">
    <name type="scientific">marine metagenome</name>
    <dbReference type="NCBI Taxonomy" id="408172"/>
    <lineage>
        <taxon>unclassified sequences</taxon>
        <taxon>metagenomes</taxon>
        <taxon>ecological metagenomes</taxon>
    </lineage>
</organism>
<proteinExistence type="predicted"/>
<reference evidence="2" key="1">
    <citation type="submission" date="2018-05" db="EMBL/GenBank/DDBJ databases">
        <authorList>
            <person name="Lanie J.A."/>
            <person name="Ng W.-L."/>
            <person name="Kazmierczak K.M."/>
            <person name="Andrzejewski T.M."/>
            <person name="Davidsen T.M."/>
            <person name="Wayne K.J."/>
            <person name="Tettelin H."/>
            <person name="Glass J.I."/>
            <person name="Rusch D."/>
            <person name="Podicherti R."/>
            <person name="Tsui H.-C.T."/>
            <person name="Winkler M.E."/>
        </authorList>
    </citation>
    <scope>NUCLEOTIDE SEQUENCE</scope>
</reference>
<sequence length="22" mass="2558">MKHITIARSTEKKDNLDSNKDL</sequence>
<feature type="compositionally biased region" description="Basic and acidic residues" evidence="1">
    <location>
        <begin position="9"/>
        <end position="22"/>
    </location>
</feature>
<dbReference type="AlphaFoldDB" id="A0A382ACU1"/>
<evidence type="ECO:0000313" key="2">
    <source>
        <dbReference type="EMBL" id="SVA98902.1"/>
    </source>
</evidence>
<evidence type="ECO:0000256" key="1">
    <source>
        <dbReference type="SAM" id="MobiDB-lite"/>
    </source>
</evidence>
<protein>
    <submittedName>
        <fullName evidence="2">Uncharacterized protein</fullName>
    </submittedName>
</protein>
<feature type="non-terminal residue" evidence="2">
    <location>
        <position position="22"/>
    </location>
</feature>
<gene>
    <name evidence="2" type="ORF">METZ01_LOCUS151756</name>
</gene>
<name>A0A382ACU1_9ZZZZ</name>
<dbReference type="EMBL" id="UINC01024710">
    <property type="protein sequence ID" value="SVA98902.1"/>
    <property type="molecule type" value="Genomic_DNA"/>
</dbReference>
<accession>A0A382ACU1</accession>
<feature type="region of interest" description="Disordered" evidence="1">
    <location>
        <begin position="1"/>
        <end position="22"/>
    </location>
</feature>